<gene>
    <name evidence="4" type="ORF">EV186_105163</name>
</gene>
<evidence type="ECO:0000313" key="5">
    <source>
        <dbReference type="Proteomes" id="UP000295444"/>
    </source>
</evidence>
<keyword evidence="1" id="KW-0547">Nucleotide-binding</keyword>
<dbReference type="Pfam" id="PF13191">
    <property type="entry name" value="AAA_16"/>
    <property type="match status" value="1"/>
</dbReference>
<dbReference type="PROSITE" id="PS00622">
    <property type="entry name" value="HTH_LUXR_1"/>
    <property type="match status" value="1"/>
</dbReference>
<dbReference type="GO" id="GO:0006355">
    <property type="term" value="P:regulation of DNA-templated transcription"/>
    <property type="evidence" value="ECO:0007669"/>
    <property type="project" value="InterPro"/>
</dbReference>
<accession>A0A4R6S5J7</accession>
<dbReference type="AlphaFoldDB" id="A0A4R6S5J7"/>
<dbReference type="InterPro" id="IPR036388">
    <property type="entry name" value="WH-like_DNA-bd_sf"/>
</dbReference>
<dbReference type="Gene3D" id="1.25.40.10">
    <property type="entry name" value="Tetratricopeptide repeat domain"/>
    <property type="match status" value="1"/>
</dbReference>
<name>A0A4R6S5J7_LABRH</name>
<dbReference type="SUPFAM" id="SSF46894">
    <property type="entry name" value="C-terminal effector domain of the bipartite response regulators"/>
    <property type="match status" value="1"/>
</dbReference>
<proteinExistence type="predicted"/>
<keyword evidence="5" id="KW-1185">Reference proteome</keyword>
<dbReference type="EMBL" id="SNXZ01000005">
    <property type="protein sequence ID" value="TDP94931.1"/>
    <property type="molecule type" value="Genomic_DNA"/>
</dbReference>
<dbReference type="InterPro" id="IPR027417">
    <property type="entry name" value="P-loop_NTPase"/>
</dbReference>
<feature type="domain" description="HTH luxR-type" evidence="3">
    <location>
        <begin position="879"/>
        <end position="944"/>
    </location>
</feature>
<dbReference type="PROSITE" id="PS50043">
    <property type="entry name" value="HTH_LUXR_2"/>
    <property type="match status" value="1"/>
</dbReference>
<evidence type="ECO:0000256" key="2">
    <source>
        <dbReference type="ARBA" id="ARBA00022840"/>
    </source>
</evidence>
<dbReference type="SUPFAM" id="SSF52540">
    <property type="entry name" value="P-loop containing nucleoside triphosphate hydrolases"/>
    <property type="match status" value="1"/>
</dbReference>
<evidence type="ECO:0000313" key="4">
    <source>
        <dbReference type="EMBL" id="TDP94931.1"/>
    </source>
</evidence>
<dbReference type="Pfam" id="PF00196">
    <property type="entry name" value="GerE"/>
    <property type="match status" value="1"/>
</dbReference>
<dbReference type="Gene3D" id="1.10.10.10">
    <property type="entry name" value="Winged helix-like DNA-binding domain superfamily/Winged helix DNA-binding domain"/>
    <property type="match status" value="1"/>
</dbReference>
<dbReference type="GO" id="GO:0004016">
    <property type="term" value="F:adenylate cyclase activity"/>
    <property type="evidence" value="ECO:0007669"/>
    <property type="project" value="TreeGrafter"/>
</dbReference>
<dbReference type="SMART" id="SM00421">
    <property type="entry name" value="HTH_LUXR"/>
    <property type="match status" value="1"/>
</dbReference>
<dbReference type="InterPro" id="IPR041664">
    <property type="entry name" value="AAA_16"/>
</dbReference>
<dbReference type="GO" id="GO:0005737">
    <property type="term" value="C:cytoplasm"/>
    <property type="evidence" value="ECO:0007669"/>
    <property type="project" value="TreeGrafter"/>
</dbReference>
<dbReference type="GO" id="GO:0005524">
    <property type="term" value="F:ATP binding"/>
    <property type="evidence" value="ECO:0007669"/>
    <property type="project" value="UniProtKB-KW"/>
</dbReference>
<dbReference type="PRINTS" id="PR00038">
    <property type="entry name" value="HTHLUXR"/>
</dbReference>
<dbReference type="InterPro" id="IPR016032">
    <property type="entry name" value="Sig_transdc_resp-reg_C-effctor"/>
</dbReference>
<dbReference type="RefSeq" id="WP_133852338.1">
    <property type="nucleotide sequence ID" value="NZ_SNXZ01000005.1"/>
</dbReference>
<dbReference type="PANTHER" id="PTHR16305:SF35">
    <property type="entry name" value="TRANSCRIPTIONAL ACTIVATOR DOMAIN"/>
    <property type="match status" value="1"/>
</dbReference>
<comment type="caution">
    <text evidence="4">The sequence shown here is derived from an EMBL/GenBank/DDBJ whole genome shotgun (WGS) entry which is preliminary data.</text>
</comment>
<organism evidence="4 5">
    <name type="scientific">Labedaea rhizosphaerae</name>
    <dbReference type="NCBI Taxonomy" id="598644"/>
    <lineage>
        <taxon>Bacteria</taxon>
        <taxon>Bacillati</taxon>
        <taxon>Actinomycetota</taxon>
        <taxon>Actinomycetes</taxon>
        <taxon>Pseudonocardiales</taxon>
        <taxon>Pseudonocardiaceae</taxon>
        <taxon>Labedaea</taxon>
    </lineage>
</organism>
<sequence length="948" mass="101449">MQTSVVSPLFVGREAERAAITAAFDRARAGRAGTVLVRGEAGIGKSRLVSTVVAELAGEPLVLSGGCLEFGADGAPYVPFVAVVRELVRRLGRDQVVALLPADGTALADWLPGLGPAPERYGRTRVLEELLNLVAEVARTRPVVLVVEDLQWADASSRELFAYLARNLAGAVLLIGTVRTDLARTHPNRQLLTELGRRAEVTRIDLGPLARAQVALLLAALGRPPEPGRDDRVHRRSGGNPLFVEALANTDEEPAGDLRALLLDRVADLSPPARQGLTALAVAGATVPDELLGELTAVPGADWHPVITELVERELVVADVTGYRIRHDLIREAVYDAALPSVRRHVHAQYATVLGRYDTDVTAGVACAQHWAAAGEWAKALPAAWHAAALAGRQKAYDEQLYLLELVLARWSEVDGATAVLGVAHADVLIAAAGVAVAAGKPATGIEHGQAALTELDPAVDPERIALVLGYVGQSRNRVDGRGQPELERALALVPEGSADPLRGWLLALLGGLWAVDYRLAESKRYGDAALAIADRLDDDGLRANALLVLALVEGERGDPDESARLYTRARAFAAAVGDEATYLTSYQWESSVQNAAGRTDRALELSRTGRRAAERMGMTRSRGSMLTAAEAYILTALGRWDEAVALTEDALAEQPPPLYAAFLRLCAAEIAQCRGETERFEELMRPLGEFGRRVRAVEAFVGSLILQIASAVDQGDLVLADRLVGRHLEGAADWPTEERLRFAVAGGWVQRARRVAAPRQRQAVAERLGALTGLAESVPPSVAERTATLRTLAAVAEHSSLSAWDRAAAAWRELPVPYQTALALTEGATVAIASNNRPGARSRLHEARALAASLRAAPLLARVDELVVRARLDDLEPKARNDSGLTSRELEVLRVLALGRSNPEIAEELFISTNTVATHVARILGKLDAANRTEAVSRAREIGLLAH</sequence>
<keyword evidence="2" id="KW-0067">ATP-binding</keyword>
<dbReference type="PANTHER" id="PTHR16305">
    <property type="entry name" value="TESTICULAR SOLUBLE ADENYLYL CYCLASE"/>
    <property type="match status" value="1"/>
</dbReference>
<dbReference type="Proteomes" id="UP000295444">
    <property type="component" value="Unassembled WGS sequence"/>
</dbReference>
<evidence type="ECO:0000256" key="1">
    <source>
        <dbReference type="ARBA" id="ARBA00022741"/>
    </source>
</evidence>
<dbReference type="GO" id="GO:0003677">
    <property type="term" value="F:DNA binding"/>
    <property type="evidence" value="ECO:0007669"/>
    <property type="project" value="InterPro"/>
</dbReference>
<reference evidence="4 5" key="1">
    <citation type="submission" date="2019-03" db="EMBL/GenBank/DDBJ databases">
        <title>Genomic Encyclopedia of Type Strains, Phase IV (KMG-IV): sequencing the most valuable type-strain genomes for metagenomic binning, comparative biology and taxonomic classification.</title>
        <authorList>
            <person name="Goeker M."/>
        </authorList>
    </citation>
    <scope>NUCLEOTIDE SEQUENCE [LARGE SCALE GENOMIC DNA]</scope>
    <source>
        <strain evidence="4 5">DSM 45361</strain>
    </source>
</reference>
<dbReference type="CDD" id="cd06170">
    <property type="entry name" value="LuxR_C_like"/>
    <property type="match status" value="1"/>
</dbReference>
<dbReference type="InterPro" id="IPR000792">
    <property type="entry name" value="Tscrpt_reg_LuxR_C"/>
</dbReference>
<protein>
    <submittedName>
        <fullName evidence="4">Regulatory LuxR family protein</fullName>
    </submittedName>
</protein>
<dbReference type="SUPFAM" id="SSF48452">
    <property type="entry name" value="TPR-like"/>
    <property type="match status" value="1"/>
</dbReference>
<dbReference type="InterPro" id="IPR011990">
    <property type="entry name" value="TPR-like_helical_dom_sf"/>
</dbReference>
<evidence type="ECO:0000259" key="3">
    <source>
        <dbReference type="PROSITE" id="PS50043"/>
    </source>
</evidence>
<dbReference type="OrthoDB" id="5476461at2"/>